<reference evidence="10 11" key="1">
    <citation type="submission" date="2022-03" db="EMBL/GenBank/DDBJ databases">
        <title>Isotopic signatures of nitrous oxide derived from detoxification processes.</title>
        <authorList>
            <person name="Behrendt U."/>
            <person name="Buchen C."/>
            <person name="Well R."/>
            <person name="Ulrich A."/>
            <person name="Rohe L."/>
            <person name="Kolb S."/>
            <person name="Schloter M."/>
            <person name="Horn M.A."/>
            <person name="Augustin J."/>
        </authorList>
    </citation>
    <scope>NUCLEOTIDE SEQUENCE [LARGE SCALE GENOMIC DNA]</scope>
    <source>
        <strain evidence="10 11">S4-C24</strain>
    </source>
</reference>
<evidence type="ECO:0000259" key="9">
    <source>
        <dbReference type="PROSITE" id="PS50850"/>
    </source>
</evidence>
<feature type="transmembrane region" description="Helical" evidence="8">
    <location>
        <begin position="118"/>
        <end position="138"/>
    </location>
</feature>
<protein>
    <submittedName>
        <fullName evidence="10">MHS family MFS transporter</fullName>
    </submittedName>
</protein>
<dbReference type="InterPro" id="IPR036259">
    <property type="entry name" value="MFS_trans_sf"/>
</dbReference>
<proteinExistence type="predicted"/>
<keyword evidence="4 8" id="KW-0812">Transmembrane</keyword>
<keyword evidence="3" id="KW-1003">Cell membrane</keyword>
<evidence type="ECO:0000256" key="6">
    <source>
        <dbReference type="ARBA" id="ARBA00023136"/>
    </source>
</evidence>
<dbReference type="InterPro" id="IPR020846">
    <property type="entry name" value="MFS_dom"/>
</dbReference>
<dbReference type="CDD" id="cd17369">
    <property type="entry name" value="MFS_ShiA_like"/>
    <property type="match status" value="1"/>
</dbReference>
<evidence type="ECO:0000256" key="1">
    <source>
        <dbReference type="ARBA" id="ARBA00004651"/>
    </source>
</evidence>
<organism evidence="10 11">
    <name type="scientific">Arthrobacter sulfonylureivorans</name>
    <dbReference type="NCBI Taxonomy" id="2486855"/>
    <lineage>
        <taxon>Bacteria</taxon>
        <taxon>Bacillati</taxon>
        <taxon>Actinomycetota</taxon>
        <taxon>Actinomycetes</taxon>
        <taxon>Micrococcales</taxon>
        <taxon>Micrococcaceae</taxon>
        <taxon>Arthrobacter</taxon>
    </lineage>
</organism>
<feature type="transmembrane region" description="Helical" evidence="8">
    <location>
        <begin position="290"/>
        <end position="308"/>
    </location>
</feature>
<feature type="domain" description="Major facilitator superfamily (MFS) profile" evidence="9">
    <location>
        <begin position="21"/>
        <end position="437"/>
    </location>
</feature>
<feature type="transmembrane region" description="Helical" evidence="8">
    <location>
        <begin position="345"/>
        <end position="363"/>
    </location>
</feature>
<comment type="subcellular location">
    <subcellularLocation>
        <location evidence="1">Cell membrane</location>
        <topology evidence="1">Multi-pass membrane protein</topology>
    </subcellularLocation>
</comment>
<dbReference type="Gene3D" id="1.20.1250.20">
    <property type="entry name" value="MFS general substrate transporter like domains"/>
    <property type="match status" value="2"/>
</dbReference>
<dbReference type="PROSITE" id="PS50850">
    <property type="entry name" value="MFS"/>
    <property type="match status" value="1"/>
</dbReference>
<feature type="transmembrane region" description="Helical" evidence="8">
    <location>
        <begin position="193"/>
        <end position="212"/>
    </location>
</feature>
<evidence type="ECO:0000256" key="3">
    <source>
        <dbReference type="ARBA" id="ARBA00022475"/>
    </source>
</evidence>
<feature type="transmembrane region" description="Helical" evidence="8">
    <location>
        <begin position="94"/>
        <end position="112"/>
    </location>
</feature>
<sequence length="478" mass="49813">MSTNTQPALAPGAVVRERRRVIFSSYLGTTIEFYDFLLYATASAVVFGPVFFAGLDPWAGVVASYGTFAAGYVARPLGGIIFGHFGDRIGRKKLLVISMLLMGLASTAIGLVPTPELIGPWAAVVLVFLRVLQGIAVGGEWGGAALMALEHADPKARGFAASFTNAGAPTGSVLGLLMMSMFSALPQEQFLSWGWRVPFLLSFVLLLLGLYVRSRVSESPVFQRALELDAAERATAPKARRTIPLVQVLRRPGLLVTVILAATSAFALQTLLSTFSITYTVSLGVPRSDVMLAFAGAGVISIGTTLLMGRISDRVGRKPLMIAGNILFIAVTPAVFALLSTGNMGAIFLAFTLGIVTQTVLYGPMAAFIAERFGTSSRYTGASVGYQVATLLGAGFTPLVLANLYGGSGASLTPVIVYLSIVAAVSLVTVIFMPESKDRSLGDEPGQEPGHGTTTAEAGSGAGGFGGDSAGKAGVEVR</sequence>
<feature type="compositionally biased region" description="Low complexity" evidence="7">
    <location>
        <begin position="450"/>
        <end position="459"/>
    </location>
</feature>
<dbReference type="InterPro" id="IPR005829">
    <property type="entry name" value="Sugar_transporter_CS"/>
</dbReference>
<dbReference type="PROSITE" id="PS00216">
    <property type="entry name" value="SUGAR_TRANSPORT_1"/>
    <property type="match status" value="1"/>
</dbReference>
<evidence type="ECO:0000256" key="5">
    <source>
        <dbReference type="ARBA" id="ARBA00022989"/>
    </source>
</evidence>
<feature type="region of interest" description="Disordered" evidence="7">
    <location>
        <begin position="438"/>
        <end position="478"/>
    </location>
</feature>
<evidence type="ECO:0000256" key="4">
    <source>
        <dbReference type="ARBA" id="ARBA00022692"/>
    </source>
</evidence>
<feature type="transmembrane region" description="Helical" evidence="8">
    <location>
        <begin position="254"/>
        <end position="278"/>
    </location>
</feature>
<keyword evidence="5 8" id="KW-1133">Transmembrane helix</keyword>
<dbReference type="PANTHER" id="PTHR43045:SF1">
    <property type="entry name" value="SHIKIMATE TRANSPORTER"/>
    <property type="match status" value="1"/>
</dbReference>
<keyword evidence="6 8" id="KW-0472">Membrane</keyword>
<dbReference type="EMBL" id="CP093326">
    <property type="protein sequence ID" value="UNK45589.1"/>
    <property type="molecule type" value="Genomic_DNA"/>
</dbReference>
<keyword evidence="11" id="KW-1185">Reference proteome</keyword>
<name>A0ABY3WD00_9MICC</name>
<accession>A0ABY3WD00</accession>
<feature type="transmembrane region" description="Helical" evidence="8">
    <location>
        <begin position="36"/>
        <end position="55"/>
    </location>
</feature>
<gene>
    <name evidence="10" type="ORF">MNQ99_16990</name>
</gene>
<evidence type="ECO:0000256" key="2">
    <source>
        <dbReference type="ARBA" id="ARBA00022448"/>
    </source>
</evidence>
<feature type="transmembrane region" description="Helical" evidence="8">
    <location>
        <begin position="411"/>
        <end position="432"/>
    </location>
</feature>
<dbReference type="PANTHER" id="PTHR43045">
    <property type="entry name" value="SHIKIMATE TRANSPORTER"/>
    <property type="match status" value="1"/>
</dbReference>
<dbReference type="Pfam" id="PF00083">
    <property type="entry name" value="Sugar_tr"/>
    <property type="match status" value="1"/>
</dbReference>
<keyword evidence="2" id="KW-0813">Transport</keyword>
<dbReference type="SUPFAM" id="SSF103473">
    <property type="entry name" value="MFS general substrate transporter"/>
    <property type="match status" value="1"/>
</dbReference>
<evidence type="ECO:0000256" key="8">
    <source>
        <dbReference type="SAM" id="Phobius"/>
    </source>
</evidence>
<evidence type="ECO:0000256" key="7">
    <source>
        <dbReference type="SAM" id="MobiDB-lite"/>
    </source>
</evidence>
<feature type="compositionally biased region" description="Gly residues" evidence="7">
    <location>
        <begin position="460"/>
        <end position="469"/>
    </location>
</feature>
<dbReference type="InterPro" id="IPR005828">
    <property type="entry name" value="MFS_sugar_transport-like"/>
</dbReference>
<feature type="transmembrane region" description="Helical" evidence="8">
    <location>
        <begin position="384"/>
        <end position="405"/>
    </location>
</feature>
<dbReference type="RefSeq" id="WP_241913783.1">
    <property type="nucleotide sequence ID" value="NZ_CP093326.1"/>
</dbReference>
<feature type="transmembrane region" description="Helical" evidence="8">
    <location>
        <begin position="159"/>
        <end position="181"/>
    </location>
</feature>
<evidence type="ECO:0000313" key="10">
    <source>
        <dbReference type="EMBL" id="UNK45589.1"/>
    </source>
</evidence>
<feature type="transmembrane region" description="Helical" evidence="8">
    <location>
        <begin position="61"/>
        <end position="82"/>
    </location>
</feature>
<feature type="transmembrane region" description="Helical" evidence="8">
    <location>
        <begin position="320"/>
        <end position="339"/>
    </location>
</feature>
<evidence type="ECO:0000313" key="11">
    <source>
        <dbReference type="Proteomes" id="UP000829069"/>
    </source>
</evidence>
<dbReference type="Proteomes" id="UP000829069">
    <property type="component" value="Chromosome"/>
</dbReference>